<dbReference type="SUPFAM" id="SSF53756">
    <property type="entry name" value="UDP-Glycosyltransferase/glycogen phosphorylase"/>
    <property type="match status" value="1"/>
</dbReference>
<evidence type="ECO:0000256" key="2">
    <source>
        <dbReference type="ARBA" id="ARBA00022679"/>
    </source>
</evidence>
<dbReference type="Gene3D" id="3.40.50.2000">
    <property type="entry name" value="Glycogen Phosphorylase B"/>
    <property type="match status" value="1"/>
</dbReference>
<dbReference type="Pfam" id="PF01075">
    <property type="entry name" value="Glyco_transf_9"/>
    <property type="match status" value="1"/>
</dbReference>
<proteinExistence type="predicted"/>
<keyword evidence="4" id="KW-1185">Reference proteome</keyword>
<gene>
    <name evidence="3" type="ORF">SAMN02746041_01487</name>
</gene>
<dbReference type="GO" id="GO:0009244">
    <property type="term" value="P:lipopolysaccharide core region biosynthetic process"/>
    <property type="evidence" value="ECO:0007669"/>
    <property type="project" value="TreeGrafter"/>
</dbReference>
<dbReference type="PANTHER" id="PTHR30160:SF23">
    <property type="match status" value="1"/>
</dbReference>
<organism evidence="3 4">
    <name type="scientific">Desulfacinum hydrothermale DSM 13146</name>
    <dbReference type="NCBI Taxonomy" id="1121390"/>
    <lineage>
        <taxon>Bacteria</taxon>
        <taxon>Pseudomonadati</taxon>
        <taxon>Thermodesulfobacteriota</taxon>
        <taxon>Syntrophobacteria</taxon>
        <taxon>Syntrophobacterales</taxon>
        <taxon>Syntrophobacteraceae</taxon>
        <taxon>Desulfacinum</taxon>
    </lineage>
</organism>
<protein>
    <submittedName>
        <fullName evidence="3">ADP-heptose:LPS heptosyltransferase</fullName>
    </submittedName>
</protein>
<accession>A0A1W1XEV4</accession>
<evidence type="ECO:0000313" key="3">
    <source>
        <dbReference type="EMBL" id="SMC22473.1"/>
    </source>
</evidence>
<name>A0A1W1XEV4_9BACT</name>
<dbReference type="STRING" id="1121390.SAMN02746041_01487"/>
<dbReference type="GO" id="GO:0005829">
    <property type="term" value="C:cytosol"/>
    <property type="evidence" value="ECO:0007669"/>
    <property type="project" value="TreeGrafter"/>
</dbReference>
<reference evidence="3 4" key="1">
    <citation type="submission" date="2017-04" db="EMBL/GenBank/DDBJ databases">
        <authorList>
            <person name="Afonso C.L."/>
            <person name="Miller P.J."/>
            <person name="Scott M.A."/>
            <person name="Spackman E."/>
            <person name="Goraichik I."/>
            <person name="Dimitrov K.M."/>
            <person name="Suarez D.L."/>
            <person name="Swayne D.E."/>
        </authorList>
    </citation>
    <scope>NUCLEOTIDE SEQUENCE [LARGE SCALE GENOMIC DNA]</scope>
    <source>
        <strain evidence="3 4">DSM 13146</strain>
    </source>
</reference>
<dbReference type="CDD" id="cd03789">
    <property type="entry name" value="GT9_LPS_heptosyltransferase"/>
    <property type="match status" value="1"/>
</dbReference>
<keyword evidence="1" id="KW-0328">Glycosyltransferase</keyword>
<evidence type="ECO:0000313" key="4">
    <source>
        <dbReference type="Proteomes" id="UP000192783"/>
    </source>
</evidence>
<dbReference type="PANTHER" id="PTHR30160">
    <property type="entry name" value="TETRAACYLDISACCHARIDE 4'-KINASE-RELATED"/>
    <property type="match status" value="1"/>
</dbReference>
<dbReference type="InterPro" id="IPR002201">
    <property type="entry name" value="Glyco_trans_9"/>
</dbReference>
<evidence type="ECO:0000256" key="1">
    <source>
        <dbReference type="ARBA" id="ARBA00022676"/>
    </source>
</evidence>
<dbReference type="InterPro" id="IPR051199">
    <property type="entry name" value="LPS_LOS_Heptosyltrfase"/>
</dbReference>
<dbReference type="AlphaFoldDB" id="A0A1W1XEV4"/>
<dbReference type="EMBL" id="FWXF01000006">
    <property type="protein sequence ID" value="SMC22473.1"/>
    <property type="molecule type" value="Genomic_DNA"/>
</dbReference>
<dbReference type="GO" id="GO:0008713">
    <property type="term" value="F:ADP-heptose-lipopolysaccharide heptosyltransferase activity"/>
    <property type="evidence" value="ECO:0007669"/>
    <property type="project" value="TreeGrafter"/>
</dbReference>
<dbReference type="Proteomes" id="UP000192783">
    <property type="component" value="Unassembled WGS sequence"/>
</dbReference>
<sequence length="345" mass="38250">MERAGCNRDGGREGGRRLGFLHQGALGDFVLFVPILDALYGQRGVECFDLWTRPGYRALLEGKPYAVQIHGLEAPFWDALYRDDAWEEVPIPEDLLRPEAFFWVGQPGARPWVQRLGERLPIPVHWVQSFPAKEDGKGPVTRFVADQLGSLGWPVDPDPPQVVPLGSARETVERWLVARGLGPGGYGLVHVGSGGRAKVWPLARWQRLLRYMDETLPVPLVFLTGPADDAYVPFVDHMARRFGGHRVSGWDLDQVAALLSLAGFFVGCDSGVSHLAAAVGTCSLVIFGPTDPRVWAPRGPNVHVFQDHWTPEEVLNWDLRDPGAAIHTVSDVCHRFFQCMVGAFH</sequence>
<keyword evidence="2 3" id="KW-0808">Transferase</keyword>